<reference evidence="1 2" key="1">
    <citation type="journal article" date="2016" name="Nat. Commun.">
        <title>Thousands of microbial genomes shed light on interconnected biogeochemical processes in an aquifer system.</title>
        <authorList>
            <person name="Anantharaman K."/>
            <person name="Brown C.T."/>
            <person name="Hug L.A."/>
            <person name="Sharon I."/>
            <person name="Castelle C.J."/>
            <person name="Probst A.J."/>
            <person name="Thomas B.C."/>
            <person name="Singh A."/>
            <person name="Wilkins M.J."/>
            <person name="Karaoz U."/>
            <person name="Brodie E.L."/>
            <person name="Williams K.H."/>
            <person name="Hubbard S.S."/>
            <person name="Banfield J.F."/>
        </authorList>
    </citation>
    <scope>NUCLEOTIDE SEQUENCE [LARGE SCALE GENOMIC DNA]</scope>
</reference>
<dbReference type="Proteomes" id="UP000179102">
    <property type="component" value="Unassembled WGS sequence"/>
</dbReference>
<sequence>MLNRAQNIVAESDNFSTVKMGKTILVSNSTFLPSYNFEEARLLLEPKLTATTRIIKGIFQKSLVGQIFLLLSSNPNKTTSNAFERR</sequence>
<accession>A0A1F5G3D6</accession>
<name>A0A1F5G3D6_9BACT</name>
<comment type="caution">
    <text evidence="1">The sequence shown here is derived from an EMBL/GenBank/DDBJ whole genome shotgun (WGS) entry which is preliminary data.</text>
</comment>
<gene>
    <name evidence="1" type="ORF">A2870_00570</name>
</gene>
<protein>
    <submittedName>
        <fullName evidence="1">Uncharacterized protein</fullName>
    </submittedName>
</protein>
<proteinExistence type="predicted"/>
<dbReference type="AlphaFoldDB" id="A0A1F5G3D6"/>
<evidence type="ECO:0000313" key="2">
    <source>
        <dbReference type="Proteomes" id="UP000179102"/>
    </source>
</evidence>
<organism evidence="1 2">
    <name type="scientific">Candidatus Curtissbacteria bacterium RIFCSPHIGHO2_01_FULL_41_11</name>
    <dbReference type="NCBI Taxonomy" id="1797711"/>
    <lineage>
        <taxon>Bacteria</taxon>
        <taxon>Candidatus Curtissiibacteriota</taxon>
    </lineage>
</organism>
<dbReference type="STRING" id="1797711.A2870_00570"/>
<dbReference type="EMBL" id="MFAZ01000043">
    <property type="protein sequence ID" value="OGD86357.1"/>
    <property type="molecule type" value="Genomic_DNA"/>
</dbReference>
<evidence type="ECO:0000313" key="1">
    <source>
        <dbReference type="EMBL" id="OGD86357.1"/>
    </source>
</evidence>